<evidence type="ECO:0000256" key="1">
    <source>
        <dbReference type="SAM" id="MobiDB-lite"/>
    </source>
</evidence>
<evidence type="ECO:0000313" key="2">
    <source>
        <dbReference type="EMBL" id="KAG9391247.1"/>
    </source>
</evidence>
<feature type="compositionally biased region" description="Polar residues" evidence="1">
    <location>
        <begin position="433"/>
        <end position="443"/>
    </location>
</feature>
<dbReference type="Gene3D" id="1.25.40.10">
    <property type="entry name" value="Tetratricopeptide repeat domain"/>
    <property type="match status" value="1"/>
</dbReference>
<feature type="compositionally biased region" description="Polar residues" evidence="1">
    <location>
        <begin position="570"/>
        <end position="580"/>
    </location>
</feature>
<dbReference type="SMART" id="SM00028">
    <property type="entry name" value="TPR"/>
    <property type="match status" value="4"/>
</dbReference>
<dbReference type="Proteomes" id="UP000717585">
    <property type="component" value="Unassembled WGS sequence"/>
</dbReference>
<comment type="caution">
    <text evidence="2">The sequence shown here is derived from an EMBL/GenBank/DDBJ whole genome shotgun (WGS) entry which is preliminary data.</text>
</comment>
<name>A0A8J6B1X2_9EUKA</name>
<dbReference type="EMBL" id="JAHDYR010000062">
    <property type="protein sequence ID" value="KAG9391247.1"/>
    <property type="molecule type" value="Genomic_DNA"/>
</dbReference>
<feature type="compositionally biased region" description="Basic and acidic residues" evidence="1">
    <location>
        <begin position="474"/>
        <end position="493"/>
    </location>
</feature>
<reference evidence="2" key="1">
    <citation type="submission" date="2021-05" db="EMBL/GenBank/DDBJ databases">
        <title>A free-living protist that lacks canonical eukaryotic 1 DNA replication and segregation systems.</title>
        <authorList>
            <person name="Salas-Leiva D.E."/>
            <person name="Tromer E.C."/>
            <person name="Curtis B.A."/>
            <person name="Jerlstrom-Hultqvist J."/>
            <person name="Kolisko M."/>
            <person name="Yi Z."/>
            <person name="Salas-Leiva J.S."/>
            <person name="Gallot-Lavallee L."/>
            <person name="Kops G.J.P.L."/>
            <person name="Archibald J.M."/>
            <person name="Simpson A.G.B."/>
            <person name="Roger A.J."/>
        </authorList>
    </citation>
    <scope>NUCLEOTIDE SEQUENCE</scope>
    <source>
        <strain evidence="2">BICM</strain>
    </source>
</reference>
<keyword evidence="3" id="KW-1185">Reference proteome</keyword>
<dbReference type="OrthoDB" id="2148418at2759"/>
<feature type="region of interest" description="Disordered" evidence="1">
    <location>
        <begin position="392"/>
        <end position="494"/>
    </location>
</feature>
<feature type="compositionally biased region" description="Pro residues" evidence="1">
    <location>
        <begin position="548"/>
        <end position="561"/>
    </location>
</feature>
<protein>
    <submittedName>
        <fullName evidence="2">Tetratricopeptide repeat</fullName>
    </submittedName>
</protein>
<feature type="region of interest" description="Disordered" evidence="1">
    <location>
        <begin position="622"/>
        <end position="655"/>
    </location>
</feature>
<dbReference type="InterPro" id="IPR011990">
    <property type="entry name" value="TPR-like_helical_dom_sf"/>
</dbReference>
<dbReference type="SUPFAM" id="SSF48452">
    <property type="entry name" value="TPR-like"/>
    <property type="match status" value="1"/>
</dbReference>
<gene>
    <name evidence="2" type="ORF">J8273_7521</name>
</gene>
<feature type="compositionally biased region" description="Basic residues" evidence="1">
    <location>
        <begin position="224"/>
        <end position="238"/>
    </location>
</feature>
<evidence type="ECO:0000313" key="3">
    <source>
        <dbReference type="Proteomes" id="UP000717585"/>
    </source>
</evidence>
<feature type="region of interest" description="Disordered" evidence="1">
    <location>
        <begin position="201"/>
        <end position="356"/>
    </location>
</feature>
<dbReference type="Pfam" id="PF13374">
    <property type="entry name" value="TPR_10"/>
    <property type="match status" value="1"/>
</dbReference>
<dbReference type="AlphaFoldDB" id="A0A8J6B1X2"/>
<sequence length="733" mass="79072">MSMSHVDDPSDETRALISDAMGHISDENFGLAERSLNHSIELTESDVPWDHEEDRIQCRALTYNNLGILYRKRGEPLTSLRYHERALTLCQDVDIVENTANTLLNLCGVLSQLDRHTKAAGQAKRAIELLTAHALPPSQLLAVAYRNLAVELEMVGQNKDAQAAYRAAVEVSGVAHGPSHPTTLALEEDYRTAKKALGRKIAEKEEAKKRKVTKAKKTEGVRRTPVKKPASPKKTPRRRKDDESPRQKPKSRPKIAQTAGRIRVRPVDTDWASSPPPAGVEQESPPVQVPVPPIGFDADLTPSPTTLPARHDQSPHAYSPHQSSGLVPGPHIRGGSSGSLPPPAQGTPLKRPRISATDVSRAEVYAVLARAHLGSPQALEIVNSWGEGLNLPPTPGNVDLELPTPKPDSPGFESDFECPEQRDGTHPGVTHAPSPTASPYSVSPQPPAAAIAQRGRSATPATVEDTTAAYARQRRVERARSPSPEDREIEISHRTGVAVVQSELGSVAAKDFRATRSLGEGLDREPSQIDTFSEVKQGPPILAKWQNPPGPPSPGRLPKPEPITADFRPTPQQWGSSASLEGSMRAMSITPVGLARTPEFDAADTPRTLSSLSMTYADMLATHGRTPHSPGQAFTPPPPPALTPAQQANDFADPGLASRIPSRLKIYDDEPVLDRSHSWASPASARAPVRSVKEVMSSNLAATSHGPVVKEGGRGNRQFVSPEFGPQLAWPRT</sequence>
<accession>A0A8J6B1X2</accession>
<dbReference type="InterPro" id="IPR019734">
    <property type="entry name" value="TPR_rpt"/>
</dbReference>
<feature type="region of interest" description="Disordered" evidence="1">
    <location>
        <begin position="703"/>
        <end position="733"/>
    </location>
</feature>
<dbReference type="Pfam" id="PF13424">
    <property type="entry name" value="TPR_12"/>
    <property type="match status" value="1"/>
</dbReference>
<proteinExistence type="predicted"/>
<feature type="region of interest" description="Disordered" evidence="1">
    <location>
        <begin position="540"/>
        <end position="582"/>
    </location>
</feature>
<organism evidence="2 3">
    <name type="scientific">Carpediemonas membranifera</name>
    <dbReference type="NCBI Taxonomy" id="201153"/>
    <lineage>
        <taxon>Eukaryota</taxon>
        <taxon>Metamonada</taxon>
        <taxon>Carpediemonas-like organisms</taxon>
        <taxon>Carpediemonas</taxon>
    </lineage>
</organism>